<name>A0A6J8BYG1_MYTCO</name>
<dbReference type="Proteomes" id="UP000507470">
    <property type="component" value="Unassembled WGS sequence"/>
</dbReference>
<organism evidence="1 2">
    <name type="scientific">Mytilus coruscus</name>
    <name type="common">Sea mussel</name>
    <dbReference type="NCBI Taxonomy" id="42192"/>
    <lineage>
        <taxon>Eukaryota</taxon>
        <taxon>Metazoa</taxon>
        <taxon>Spiralia</taxon>
        <taxon>Lophotrochozoa</taxon>
        <taxon>Mollusca</taxon>
        <taxon>Bivalvia</taxon>
        <taxon>Autobranchia</taxon>
        <taxon>Pteriomorphia</taxon>
        <taxon>Mytilida</taxon>
        <taxon>Mytiloidea</taxon>
        <taxon>Mytilidae</taxon>
        <taxon>Mytilinae</taxon>
        <taxon>Mytilus</taxon>
    </lineage>
</organism>
<dbReference type="OrthoDB" id="6054650at2759"/>
<evidence type="ECO:0000313" key="1">
    <source>
        <dbReference type="EMBL" id="CAC5387854.1"/>
    </source>
</evidence>
<dbReference type="AlphaFoldDB" id="A0A6J8BYG1"/>
<reference evidence="1 2" key="1">
    <citation type="submission" date="2020-06" db="EMBL/GenBank/DDBJ databases">
        <authorList>
            <person name="Li R."/>
            <person name="Bekaert M."/>
        </authorList>
    </citation>
    <scope>NUCLEOTIDE SEQUENCE [LARGE SCALE GENOMIC DNA]</scope>
    <source>
        <strain evidence="2">wild</strain>
    </source>
</reference>
<evidence type="ECO:0000313" key="2">
    <source>
        <dbReference type="Proteomes" id="UP000507470"/>
    </source>
</evidence>
<gene>
    <name evidence="1" type="ORF">MCOR_23135</name>
</gene>
<dbReference type="EMBL" id="CACVKT020004055">
    <property type="protein sequence ID" value="CAC5387854.1"/>
    <property type="molecule type" value="Genomic_DNA"/>
</dbReference>
<keyword evidence="2" id="KW-1185">Reference proteome</keyword>
<sequence length="395" mass="46203">MFLGKINQYNNKSLLSVLNSIKYSGISGLMQNLFQPYTCKTSCYPPYSETSEQSILMLDLLFFRTSYSMFYYAGIRSNVTITYKVLTFIESLQNSESSTFNINVCTFYYATISQYAAQLLPPPKTINKKYNIHTRYHRHLQNGIKREDVTGWLLYASFYYVTEQYNVTLSLTEYVLSKYSPDMVMLSKDYYSEAVIDNYRHNVHSSMPLNAKMKAAVVENVIYTQHSSLIPQELELEVEDKYFKIPPCIMSHCLRFLCYHHIGDTFNRQHALRHLRLPQYVTADVLSNSLTLIGECSEISGDKDAVFYYYDRALQCDEDSLHDKIGYWATRSSSDRDLHDTFSLLKLYRDGEMDNLESKLEREQDAMSKKIKEAVSIKIKHEENRIQFNFYEETE</sequence>
<proteinExistence type="predicted"/>
<accession>A0A6J8BYG1</accession>
<protein>
    <submittedName>
        <fullName evidence="1">Uncharacterized protein</fullName>
    </submittedName>
</protein>